<dbReference type="EMBL" id="JBIUGF010000003">
    <property type="protein sequence ID" value="MFJ1336865.1"/>
    <property type="molecule type" value="Genomic_DNA"/>
</dbReference>
<accession>A0ACC7LQL8</accession>
<evidence type="ECO:0000313" key="1">
    <source>
        <dbReference type="EMBL" id="MFJ1336865.1"/>
    </source>
</evidence>
<proteinExistence type="predicted"/>
<comment type="caution">
    <text evidence="1">The sequence shown here is derived from an EMBL/GenBank/DDBJ whole genome shotgun (WGS) entry which is preliminary data.</text>
</comment>
<dbReference type="Proteomes" id="UP001615411">
    <property type="component" value="Unassembled WGS sequence"/>
</dbReference>
<gene>
    <name evidence="1" type="ORF">ACIKP7_01840</name>
</gene>
<sequence length="182" mass="18289">MHYQSRLLALLIASASTPFAMAAGDGTITFNGEVKAETCVVKVNGGSSSSTVTLPAVAAKTLGAKGQVAGLTGFTMELSECGAASKKAYTFFEAGSSVDPSSGNLKNVGGTAQGVQLQLVDTSSTSANNAIKAGHESQRTATTKIDIASGSALLPYGVQYYAEGVAGAGTVMSSVTYSIAYP</sequence>
<reference evidence="1" key="1">
    <citation type="submission" date="2024-10" db="EMBL/GenBank/DDBJ databases">
        <title>Aeromonas and Pseudomonas from the Cagarras Archipelago, Rio de Janeiro, Brazil.</title>
        <authorList>
            <person name="Canellas A.L.B."/>
            <person name="Laport M.S."/>
        </authorList>
    </citation>
    <scope>NUCLEOTIDE SEQUENCE</scope>
    <source>
        <strain evidence="1">ACP-7</strain>
    </source>
</reference>
<evidence type="ECO:0000313" key="2">
    <source>
        <dbReference type="Proteomes" id="UP001615411"/>
    </source>
</evidence>
<organism evidence="1 2">
    <name type="scientific">Pseudomonas caricapapayae</name>
    <dbReference type="NCBI Taxonomy" id="46678"/>
    <lineage>
        <taxon>Bacteria</taxon>
        <taxon>Pseudomonadati</taxon>
        <taxon>Pseudomonadota</taxon>
        <taxon>Gammaproteobacteria</taxon>
        <taxon>Pseudomonadales</taxon>
        <taxon>Pseudomonadaceae</taxon>
        <taxon>Pseudomonas</taxon>
    </lineage>
</organism>
<protein>
    <submittedName>
        <fullName evidence="1">Fimbrial protein</fullName>
    </submittedName>
</protein>
<keyword evidence="2" id="KW-1185">Reference proteome</keyword>
<name>A0ACC7LQL8_9PSED</name>